<gene>
    <name evidence="3" type="ORF">RIdsm_05114</name>
    <name evidence="2" type="ORF">XM52_00785</name>
</gene>
<dbReference type="EMBL" id="LAXI01000001">
    <property type="protein sequence ID" value="KRS19415.1"/>
    <property type="molecule type" value="Genomic_DNA"/>
</dbReference>
<evidence type="ECO:0008006" key="6">
    <source>
        <dbReference type="Google" id="ProtNLM"/>
    </source>
</evidence>
<dbReference type="RefSeq" id="WP_057812283.1">
    <property type="nucleotide sequence ID" value="NZ_CP031598.1"/>
</dbReference>
<evidence type="ECO:0000313" key="3">
    <source>
        <dbReference type="EMBL" id="QEW29271.1"/>
    </source>
</evidence>
<dbReference type="AlphaFoldDB" id="A0A0T5PDS8"/>
<name>A0A0T5PDS8_9RHOB</name>
<keyword evidence="1" id="KW-0812">Transmembrane</keyword>
<evidence type="ECO:0000313" key="2">
    <source>
        <dbReference type="EMBL" id="KRS19415.1"/>
    </source>
</evidence>
<dbReference type="EMBL" id="CP031598">
    <property type="protein sequence ID" value="QEW29271.1"/>
    <property type="molecule type" value="Genomic_DNA"/>
</dbReference>
<feature type="transmembrane region" description="Helical" evidence="1">
    <location>
        <begin position="41"/>
        <end position="65"/>
    </location>
</feature>
<protein>
    <recommendedName>
        <fullName evidence="6">Integral membrane protein</fullName>
    </recommendedName>
</protein>
<dbReference type="PATRIC" id="fig|540747.5.peg.159"/>
<reference evidence="3 5" key="2">
    <citation type="submission" date="2018-08" db="EMBL/GenBank/DDBJ databases">
        <title>Genetic Globetrotter - A new plasmid hitch-hiking vast phylogenetic and geographic distances.</title>
        <authorList>
            <person name="Vollmers J."/>
            <person name="Petersen J."/>
        </authorList>
    </citation>
    <scope>NUCLEOTIDE SEQUENCE [LARGE SCALE GENOMIC DNA]</scope>
    <source>
        <strain evidence="3 5">DSM 26383</strain>
    </source>
</reference>
<proteinExistence type="predicted"/>
<accession>A0A0T5PDS8</accession>
<keyword evidence="1" id="KW-0472">Membrane</keyword>
<sequence length="128" mass="13391">MPHPDTRADLIAAACLLLAVIQAMMLASLFAGVAPHPPRAIPLFAMPPFLSVSIGTALAACLLAQRPTGQRLAIPAALFALLSFGPQKYLDPAFPEIWIAVIASQAAVLTIAYALIAQPTASRARHAN</sequence>
<evidence type="ECO:0000313" key="5">
    <source>
        <dbReference type="Proteomes" id="UP000325785"/>
    </source>
</evidence>
<evidence type="ECO:0000256" key="1">
    <source>
        <dbReference type="SAM" id="Phobius"/>
    </source>
</evidence>
<keyword evidence="1" id="KW-1133">Transmembrane helix</keyword>
<evidence type="ECO:0000313" key="4">
    <source>
        <dbReference type="Proteomes" id="UP000051401"/>
    </source>
</evidence>
<dbReference type="KEGG" id="rid:RIdsm_05114"/>
<feature type="transmembrane region" description="Helical" evidence="1">
    <location>
        <begin position="96"/>
        <end position="116"/>
    </location>
</feature>
<keyword evidence="4" id="KW-1185">Reference proteome</keyword>
<organism evidence="2 4">
    <name type="scientific">Roseovarius indicus</name>
    <dbReference type="NCBI Taxonomy" id="540747"/>
    <lineage>
        <taxon>Bacteria</taxon>
        <taxon>Pseudomonadati</taxon>
        <taxon>Pseudomonadota</taxon>
        <taxon>Alphaproteobacteria</taxon>
        <taxon>Rhodobacterales</taxon>
        <taxon>Roseobacteraceae</taxon>
        <taxon>Roseovarius</taxon>
    </lineage>
</organism>
<dbReference type="Proteomes" id="UP000325785">
    <property type="component" value="Chromosome"/>
</dbReference>
<dbReference type="Proteomes" id="UP000051401">
    <property type="component" value="Unassembled WGS sequence"/>
</dbReference>
<reference evidence="2 4" key="1">
    <citation type="submission" date="2015-04" db="EMBL/GenBank/DDBJ databases">
        <title>The draft genome sequence of Roseovarius indicus B108T.</title>
        <authorList>
            <person name="Li G."/>
            <person name="Lai Q."/>
            <person name="Shao Z."/>
            <person name="Yan P."/>
        </authorList>
    </citation>
    <scope>NUCLEOTIDE SEQUENCE [LARGE SCALE GENOMIC DNA]</scope>
    <source>
        <strain evidence="2 4">B108</strain>
    </source>
</reference>